<dbReference type="RefSeq" id="XP_008468937.1">
    <property type="nucleotide sequence ID" value="XM_008470715.1"/>
</dbReference>
<proteinExistence type="predicted"/>
<evidence type="ECO:0000256" key="1">
    <source>
        <dbReference type="SAM" id="MobiDB-lite"/>
    </source>
</evidence>
<dbReference type="KEGG" id="dci:103506330"/>
<dbReference type="STRING" id="121845.A0A1S3CW39"/>
<feature type="region of interest" description="Disordered" evidence="1">
    <location>
        <begin position="1"/>
        <end position="85"/>
    </location>
</feature>
<reference evidence="3" key="1">
    <citation type="submission" date="2025-08" db="UniProtKB">
        <authorList>
            <consortium name="RefSeq"/>
        </authorList>
    </citation>
    <scope>IDENTIFICATION</scope>
</reference>
<gene>
    <name evidence="3" type="primary">LOC103506330</name>
</gene>
<dbReference type="AlphaFoldDB" id="A0A1S3CW39"/>
<dbReference type="GeneID" id="103506330"/>
<keyword evidence="2" id="KW-1185">Reference proteome</keyword>
<name>A0A1S3CW39_DIACI</name>
<organism evidence="2 3">
    <name type="scientific">Diaphorina citri</name>
    <name type="common">Asian citrus psyllid</name>
    <dbReference type="NCBI Taxonomy" id="121845"/>
    <lineage>
        <taxon>Eukaryota</taxon>
        <taxon>Metazoa</taxon>
        <taxon>Ecdysozoa</taxon>
        <taxon>Arthropoda</taxon>
        <taxon>Hexapoda</taxon>
        <taxon>Insecta</taxon>
        <taxon>Pterygota</taxon>
        <taxon>Neoptera</taxon>
        <taxon>Paraneoptera</taxon>
        <taxon>Hemiptera</taxon>
        <taxon>Sternorrhyncha</taxon>
        <taxon>Psylloidea</taxon>
        <taxon>Psyllidae</taxon>
        <taxon>Diaphorininae</taxon>
        <taxon>Diaphorina</taxon>
    </lineage>
</organism>
<evidence type="ECO:0000313" key="2">
    <source>
        <dbReference type="Proteomes" id="UP000079169"/>
    </source>
</evidence>
<accession>A0A1S3CW39</accession>
<dbReference type="PaxDb" id="121845-A0A1S3CW39"/>
<evidence type="ECO:0000313" key="3">
    <source>
        <dbReference type="RefSeq" id="XP_008468937.1"/>
    </source>
</evidence>
<dbReference type="Proteomes" id="UP000079169">
    <property type="component" value="Unplaced"/>
</dbReference>
<protein>
    <submittedName>
        <fullName evidence="3">Carboxyl-terminal PDZ ligand of neuronal nitric oxide synthase protein-like</fullName>
    </submittedName>
</protein>
<sequence length="138" mass="15128">MRNLLLDPSAEAAFNDSSSTLDVHSTKSDSVRASSPLKRPLRLDIIPPPPPSINHTTKKSPLGGADIYSPPLSDHKPHGEGGMSTLSTHHELQLMREQLDQQAQQTQAALSQVHLLREQLQVESNARIEAQVTEARND</sequence>